<dbReference type="InterPro" id="IPR003439">
    <property type="entry name" value="ABC_transporter-like_ATP-bd"/>
</dbReference>
<reference evidence="2 3" key="1">
    <citation type="submission" date="2018-06" db="EMBL/GenBank/DDBJ databases">
        <title>Extensive metabolic versatility and redundancy in microbially diverse, dynamic hydrothermal sediments.</title>
        <authorList>
            <person name="Dombrowski N."/>
            <person name="Teske A."/>
            <person name="Baker B.J."/>
        </authorList>
    </citation>
    <scope>NUCLEOTIDE SEQUENCE [LARGE SCALE GENOMIC DNA]</scope>
    <source>
        <strain evidence="2">B30_G17</strain>
    </source>
</reference>
<dbReference type="Gene3D" id="3.40.50.300">
    <property type="entry name" value="P-loop containing nucleotide triphosphate hydrolases"/>
    <property type="match status" value="1"/>
</dbReference>
<comment type="caution">
    <text evidence="2">The sequence shown here is derived from an EMBL/GenBank/DDBJ whole genome shotgun (WGS) entry which is preliminary data.</text>
</comment>
<dbReference type="GO" id="GO:0016887">
    <property type="term" value="F:ATP hydrolysis activity"/>
    <property type="evidence" value="ECO:0007669"/>
    <property type="project" value="InterPro"/>
</dbReference>
<dbReference type="AlphaFoldDB" id="A0A497ET55"/>
<feature type="non-terminal residue" evidence="2">
    <location>
        <position position="1"/>
    </location>
</feature>
<evidence type="ECO:0000313" key="3">
    <source>
        <dbReference type="Proteomes" id="UP000281962"/>
    </source>
</evidence>
<protein>
    <submittedName>
        <fullName evidence="2">Ribosome biogenesis/translation initiation ATPase RLI</fullName>
    </submittedName>
</protein>
<organism evidence="2 3">
    <name type="scientific">Thermoproteota archaeon</name>
    <dbReference type="NCBI Taxonomy" id="2056631"/>
    <lineage>
        <taxon>Archaea</taxon>
        <taxon>Thermoproteota</taxon>
    </lineage>
</organism>
<dbReference type="InterPro" id="IPR013283">
    <property type="entry name" value="RLI1"/>
</dbReference>
<name>A0A497ET55_9CREN</name>
<dbReference type="GO" id="GO:0005524">
    <property type="term" value="F:ATP binding"/>
    <property type="evidence" value="ECO:0007669"/>
    <property type="project" value="InterPro"/>
</dbReference>
<dbReference type="Pfam" id="PF00005">
    <property type="entry name" value="ABC_tran"/>
    <property type="match status" value="1"/>
</dbReference>
<dbReference type="EMBL" id="QMQY01000058">
    <property type="protein sequence ID" value="RLE50544.1"/>
    <property type="molecule type" value="Genomic_DNA"/>
</dbReference>
<dbReference type="Proteomes" id="UP000281962">
    <property type="component" value="Unassembled WGS sequence"/>
</dbReference>
<dbReference type="InterPro" id="IPR027417">
    <property type="entry name" value="P-loop_NTPase"/>
</dbReference>
<dbReference type="SUPFAM" id="SSF52540">
    <property type="entry name" value="P-loop containing nucleoside triphosphate hydrolases"/>
    <property type="match status" value="1"/>
</dbReference>
<dbReference type="PANTHER" id="PTHR19248">
    <property type="entry name" value="ATP-BINDING TRANSPORT PROTEIN-RELATED"/>
    <property type="match status" value="1"/>
</dbReference>
<feature type="domain" description="ABC transporter" evidence="1">
    <location>
        <begin position="10"/>
        <end position="56"/>
    </location>
</feature>
<proteinExistence type="predicted"/>
<evidence type="ECO:0000313" key="2">
    <source>
        <dbReference type="EMBL" id="RLE50544.1"/>
    </source>
</evidence>
<accession>A0A497ET55</accession>
<evidence type="ECO:0000259" key="1">
    <source>
        <dbReference type="Pfam" id="PF00005"/>
    </source>
</evidence>
<gene>
    <name evidence="2" type="ORF">DRJ21_01635</name>
</gene>
<sequence>NYGTSWFKTEIINQLDLAELLDRDVSELSGGELQRVAIATCLSMDADIYLIDEPCAYLDVEQRIAVARVIKRIVESKAAAAFVVEHDLIAQSLIANSLMVFLGEPGIKGSASKPIGLRKGMNIFLKDVGVTFRRDPQTGRPRVNKPGSWLDRLQKSIGEYYYYAHGKGK</sequence>